<dbReference type="AlphaFoldDB" id="A0A8H3EP49"/>
<feature type="region of interest" description="Disordered" evidence="1">
    <location>
        <begin position="254"/>
        <end position="284"/>
    </location>
</feature>
<protein>
    <submittedName>
        <fullName evidence="2">Uncharacterized protein</fullName>
    </submittedName>
</protein>
<accession>A0A8H3EP49</accession>
<evidence type="ECO:0000313" key="2">
    <source>
        <dbReference type="EMBL" id="CAF9909018.1"/>
    </source>
</evidence>
<proteinExistence type="predicted"/>
<sequence length="774" mass="88849">MEAGETMQQSPSAATSDLLNLEHVERLIVPSDPATKSYIPFGIEGTSVIISPYGEILRMSQHVVEENPRIICLTSPSLLNFERDLKFVGKRLHEQAQKREAGLGIRLMPASEAKHPSFETRLEWLNGHWPCIYYEVDGLAISVTFTVAKGVLSQQYVIVNPSEKEIDIRFDLQIGGCEVNTLYVNENRWAGHSDSDLSPEVPSILPDSSGFFHIGERELSKTRKISPQDEDVRTFVRGEGAIAVFHDGTPVIPDNTFPISVPDGYEDDGDEREPDRNRPLDPSKSLHIKSKGWEKLVVQYQLRTHGSQDWRVLEYLHVDMILKGDRFGNWCWQQNDKFNPILRRHLEHILCVCLVNVVSKSDQECRIAFINDFTFESGSAPENDFYIFRYLLFMYQVLETDEHVRPVPDSTTQDTSGSIFDKRMLQVRIKEACEGHLRWCFEKDVLLADQSWPLSKLEDGSDSSDNKFSRQHFVGSLQMLKLFEFARLFSKEALIVDQCLRSGVMSWLDALNRNRDAKSKLWYEDTKQAYVAWEGHRGEWSEWLNLPEYRLADLIYIWKALKSLEEMMCNSDDEFRSQVQKSLEKSELGHYHVRKVILQQFLCQNFEAGPSHLADQSAPGDLDSPSEKTESNDGSFAIAVGRTRERDRLLFYAKDTMLHDGFEWGFFEDDLEIEILSTKNELIKADVQVSWRNTIRAQGADHEAIWEKPLRYALAIIMADYGSLDSFMSPEQMKKLSWERLLDRPGHEAASDDRLFLQSTQPLGNPDSVIEKTV</sequence>
<dbReference type="EMBL" id="CAJPDR010000032">
    <property type="protein sequence ID" value="CAF9909018.1"/>
    <property type="molecule type" value="Genomic_DNA"/>
</dbReference>
<reference evidence="2" key="1">
    <citation type="submission" date="2021-03" db="EMBL/GenBank/DDBJ databases">
        <authorList>
            <person name="Tagirdzhanova G."/>
        </authorList>
    </citation>
    <scope>NUCLEOTIDE SEQUENCE</scope>
</reference>
<name>A0A8H3EP49_9LECA</name>
<evidence type="ECO:0000313" key="3">
    <source>
        <dbReference type="Proteomes" id="UP000664203"/>
    </source>
</evidence>
<dbReference type="Proteomes" id="UP000664203">
    <property type="component" value="Unassembled WGS sequence"/>
</dbReference>
<feature type="region of interest" description="Disordered" evidence="1">
    <location>
        <begin position="613"/>
        <end position="634"/>
    </location>
</feature>
<evidence type="ECO:0000256" key="1">
    <source>
        <dbReference type="SAM" id="MobiDB-lite"/>
    </source>
</evidence>
<keyword evidence="3" id="KW-1185">Reference proteome</keyword>
<gene>
    <name evidence="2" type="ORF">ALECFALPRED_005197</name>
</gene>
<dbReference type="OrthoDB" id="5389908at2759"/>
<comment type="caution">
    <text evidence="2">The sequence shown here is derived from an EMBL/GenBank/DDBJ whole genome shotgun (WGS) entry which is preliminary data.</text>
</comment>
<organism evidence="2 3">
    <name type="scientific">Alectoria fallacina</name>
    <dbReference type="NCBI Taxonomy" id="1903189"/>
    <lineage>
        <taxon>Eukaryota</taxon>
        <taxon>Fungi</taxon>
        <taxon>Dikarya</taxon>
        <taxon>Ascomycota</taxon>
        <taxon>Pezizomycotina</taxon>
        <taxon>Lecanoromycetes</taxon>
        <taxon>OSLEUM clade</taxon>
        <taxon>Lecanoromycetidae</taxon>
        <taxon>Lecanorales</taxon>
        <taxon>Lecanorineae</taxon>
        <taxon>Parmeliaceae</taxon>
        <taxon>Alectoria</taxon>
    </lineage>
</organism>